<reference evidence="2 3" key="1">
    <citation type="journal article" date="2020" name="Cell">
        <title>Large-Scale Comparative Analyses of Tick Genomes Elucidate Their Genetic Diversity and Vector Capacities.</title>
        <authorList>
            <consortium name="Tick Genome and Microbiome Consortium (TIGMIC)"/>
            <person name="Jia N."/>
            <person name="Wang J."/>
            <person name="Shi W."/>
            <person name="Du L."/>
            <person name="Sun Y."/>
            <person name="Zhan W."/>
            <person name="Jiang J.F."/>
            <person name="Wang Q."/>
            <person name="Zhang B."/>
            <person name="Ji P."/>
            <person name="Bell-Sakyi L."/>
            <person name="Cui X.M."/>
            <person name="Yuan T.T."/>
            <person name="Jiang B.G."/>
            <person name="Yang W.F."/>
            <person name="Lam T.T."/>
            <person name="Chang Q.C."/>
            <person name="Ding S.J."/>
            <person name="Wang X.J."/>
            <person name="Zhu J.G."/>
            <person name="Ruan X.D."/>
            <person name="Zhao L."/>
            <person name="Wei J.T."/>
            <person name="Ye R.Z."/>
            <person name="Que T.C."/>
            <person name="Du C.H."/>
            <person name="Zhou Y.H."/>
            <person name="Cheng J.X."/>
            <person name="Dai P.F."/>
            <person name="Guo W.B."/>
            <person name="Han X.H."/>
            <person name="Huang E.J."/>
            <person name="Li L.F."/>
            <person name="Wei W."/>
            <person name="Gao Y.C."/>
            <person name="Liu J.Z."/>
            <person name="Shao H.Z."/>
            <person name="Wang X."/>
            <person name="Wang C.C."/>
            <person name="Yang T.C."/>
            <person name="Huo Q.B."/>
            <person name="Li W."/>
            <person name="Chen H.Y."/>
            <person name="Chen S.E."/>
            <person name="Zhou L.G."/>
            <person name="Ni X.B."/>
            <person name="Tian J.H."/>
            <person name="Sheng Y."/>
            <person name="Liu T."/>
            <person name="Pan Y.S."/>
            <person name="Xia L.Y."/>
            <person name="Li J."/>
            <person name="Zhao F."/>
            <person name="Cao W.C."/>
        </authorList>
    </citation>
    <scope>NUCLEOTIDE SEQUENCE [LARGE SCALE GENOMIC DNA]</scope>
    <source>
        <strain evidence="2">HaeL-2018</strain>
    </source>
</reference>
<evidence type="ECO:0000256" key="1">
    <source>
        <dbReference type="SAM" id="MobiDB-lite"/>
    </source>
</evidence>
<name>A0A9J6HDR6_HAELO</name>
<accession>A0A9J6HDR6</accession>
<feature type="region of interest" description="Disordered" evidence="1">
    <location>
        <begin position="1"/>
        <end position="114"/>
    </location>
</feature>
<organism evidence="2 3">
    <name type="scientific">Haemaphysalis longicornis</name>
    <name type="common">Bush tick</name>
    <dbReference type="NCBI Taxonomy" id="44386"/>
    <lineage>
        <taxon>Eukaryota</taxon>
        <taxon>Metazoa</taxon>
        <taxon>Ecdysozoa</taxon>
        <taxon>Arthropoda</taxon>
        <taxon>Chelicerata</taxon>
        <taxon>Arachnida</taxon>
        <taxon>Acari</taxon>
        <taxon>Parasitiformes</taxon>
        <taxon>Ixodida</taxon>
        <taxon>Ixodoidea</taxon>
        <taxon>Ixodidae</taxon>
        <taxon>Haemaphysalinae</taxon>
        <taxon>Haemaphysalis</taxon>
    </lineage>
</organism>
<dbReference type="EMBL" id="JABSTR010003603">
    <property type="protein sequence ID" value="KAH9384981.1"/>
    <property type="molecule type" value="Genomic_DNA"/>
</dbReference>
<dbReference type="Proteomes" id="UP000821853">
    <property type="component" value="Unassembled WGS sequence"/>
</dbReference>
<evidence type="ECO:0000313" key="2">
    <source>
        <dbReference type="EMBL" id="KAH9384981.1"/>
    </source>
</evidence>
<dbReference type="VEuPathDB" id="VectorBase:HLOH_049349"/>
<feature type="compositionally biased region" description="Polar residues" evidence="1">
    <location>
        <begin position="25"/>
        <end position="58"/>
    </location>
</feature>
<evidence type="ECO:0000313" key="3">
    <source>
        <dbReference type="Proteomes" id="UP000821853"/>
    </source>
</evidence>
<gene>
    <name evidence="2" type="ORF">HPB48_027017</name>
</gene>
<feature type="compositionally biased region" description="Polar residues" evidence="1">
    <location>
        <begin position="97"/>
        <end position="114"/>
    </location>
</feature>
<dbReference type="AlphaFoldDB" id="A0A9J6HDR6"/>
<keyword evidence="3" id="KW-1185">Reference proteome</keyword>
<sequence length="114" mass="12301">MSYGKDAGKGNTHVKKKTKATATTVIPNTTQRAPKTGSDNRGRASSRNIQKQEGTEASTPEDRHRQPEFAEEPLNVGVEATEEQRHQEIGGQGGGVSSRSQYSNFLSSPPFVTS</sequence>
<protein>
    <submittedName>
        <fullName evidence="2">Uncharacterized protein</fullName>
    </submittedName>
</protein>
<proteinExistence type="predicted"/>
<comment type="caution">
    <text evidence="2">The sequence shown here is derived from an EMBL/GenBank/DDBJ whole genome shotgun (WGS) entry which is preliminary data.</text>
</comment>